<proteinExistence type="predicted"/>
<dbReference type="PANTHER" id="PTHR36102">
    <property type="entry name" value="CHROMOSOME 10, WHOLE GENOME SHOTGUN SEQUENCE"/>
    <property type="match status" value="1"/>
</dbReference>
<dbReference type="EMBL" id="CP054546">
    <property type="protein sequence ID" value="QSL66864.1"/>
    <property type="molecule type" value="Genomic_DNA"/>
</dbReference>
<dbReference type="Pfam" id="PF11001">
    <property type="entry name" value="AFUB_07903_YDR124W_hel"/>
    <property type="match status" value="1"/>
</dbReference>
<evidence type="ECO:0000313" key="2">
    <source>
        <dbReference type="EMBL" id="QSL66864.1"/>
    </source>
</evidence>
<protein>
    <recommendedName>
        <fullName evidence="1">Subtelomeric hrmA-associated cluster protein AFUB-079030/YDR124W-like helical bundle domain-containing protein</fullName>
    </recommendedName>
</protein>
<feature type="domain" description="Subtelomeric hrmA-associated cluster protein AFUB-079030/YDR124W-like helical bundle" evidence="1">
    <location>
        <begin position="239"/>
        <end position="318"/>
    </location>
</feature>
<evidence type="ECO:0000259" key="1">
    <source>
        <dbReference type="Pfam" id="PF11001"/>
    </source>
</evidence>
<sequence length="653" mass="74295">MPRIPVRVEPYSSPSHQNRHFKCKRDRILRALCKSCYINKSNFAILLVNSRGDYETYASEAFQGQLKSWFNQKVLNDAQKLALAYQKFEDAFKSGFAKKNTRNKENIQLKDEEMNGISYPGVSNEDDVLGLKSSDSLEKSFEGPSYDKSLMSDIMKSILGVNESLIPKEKSFSSNMASNTQNFQNQEDVYENNFSVEENTDDKSNKHVSVDNKYRSLVIGNSDEVIAFMESRFNQLQQSQTRYPYNRGDKSKPSWWPVNIRHKEPDHLMKSERISLLLSILRSPKITINRLELATAEISAFMPPNKTGLLREIYQVARQEERMRNGEIDKSTEIYIALTAYDLYPNNKTGSSEMDYQSNQYMSSSSSSSFPLESSIQSHQSYSSEAESVHNLGVVEKHLCPNSSTNEQGTDLYKDCFLPYARDSIQVENQIYLEDQNHLSSEYLAFKKQKIKDMSSHTDVYVEKDNNISCQPLDNLSVLKKNINDSFHPMNSSNLKEGDGRSCYPNMSMFPLSSDQLFNSAYDLSLLDKNSSMHPKNALHNYSLGSSSNSNAAISTYPATDLFSQKNHQQISEMFPPNNFTSKCCLSYSNTNYPCFPLHPDTFYNDGSSGTRFPMPMKTSVDPSDFADSTAISQIKFGQDRTPRKAKEGLMLQ</sequence>
<accession>A0A899G2Q8</accession>
<name>A0A899G2Q8_9ASCO</name>
<organism evidence="2 3">
    <name type="scientific">Pneumocystis wakefieldiae</name>
    <dbReference type="NCBI Taxonomy" id="38082"/>
    <lineage>
        <taxon>Eukaryota</taxon>
        <taxon>Fungi</taxon>
        <taxon>Dikarya</taxon>
        <taxon>Ascomycota</taxon>
        <taxon>Taphrinomycotina</taxon>
        <taxon>Pneumocystomycetes</taxon>
        <taxon>Pneumocystaceae</taxon>
        <taxon>Pneumocystis</taxon>
    </lineage>
</organism>
<reference evidence="2" key="1">
    <citation type="submission" date="2020-06" db="EMBL/GenBank/DDBJ databases">
        <title>Genomes of multiple members of Pneumocystis genus reveal paths to human pathogen Pneumocystis jirovecii.</title>
        <authorList>
            <person name="Cisse O.H."/>
            <person name="Ma L."/>
            <person name="Dekker J."/>
            <person name="Khil P."/>
            <person name="Jo J."/>
            <person name="Brenchley J."/>
            <person name="Blair R."/>
            <person name="Pahar B."/>
            <person name="Chabe M."/>
            <person name="Van Rompay K.A."/>
            <person name="Keesler R."/>
            <person name="Sukura A."/>
            <person name="Hirsch V."/>
            <person name="Kutty G."/>
            <person name="Liu Y."/>
            <person name="Peng L."/>
            <person name="Chen J."/>
            <person name="Song J."/>
            <person name="Weissenbacher-Lang C."/>
            <person name="Xu J."/>
            <person name="Upham N.S."/>
            <person name="Stajich J.E."/>
            <person name="Cuomo C.A."/>
            <person name="Cushion M.T."/>
            <person name="Kovacs J.A."/>
        </authorList>
    </citation>
    <scope>NUCLEOTIDE SEQUENCE</scope>
    <source>
        <strain evidence="2">2A</strain>
    </source>
</reference>
<keyword evidence="3" id="KW-1185">Reference proteome</keyword>
<dbReference type="PANTHER" id="PTHR36102:SF1">
    <property type="entry name" value="YDR124W-LIKE HELICAL BUNDLE DOMAIN-CONTAINING PROTEIN"/>
    <property type="match status" value="1"/>
</dbReference>
<evidence type="ECO:0000313" key="3">
    <source>
        <dbReference type="Proteomes" id="UP000663699"/>
    </source>
</evidence>
<dbReference type="AlphaFoldDB" id="A0A899G2Q8"/>
<dbReference type="InterPro" id="IPR021264">
    <property type="entry name" value="AFUB_079030/YDR124W-like"/>
</dbReference>
<gene>
    <name evidence="2" type="ORF">MERGE_001251</name>
</gene>
<dbReference type="OrthoDB" id="5338458at2759"/>
<dbReference type="InterPro" id="IPR047092">
    <property type="entry name" value="AFUB_07903/YDR124W-like_hel"/>
</dbReference>
<dbReference type="Proteomes" id="UP000663699">
    <property type="component" value="Chromosome 15"/>
</dbReference>